<feature type="region of interest" description="Disordered" evidence="2">
    <location>
        <begin position="92"/>
        <end position="149"/>
    </location>
</feature>
<evidence type="ECO:0000313" key="3">
    <source>
        <dbReference type="EMBL" id="KAG8176188.1"/>
    </source>
</evidence>
<keyword evidence="4" id="KW-1185">Reference proteome</keyword>
<evidence type="ECO:0000313" key="4">
    <source>
        <dbReference type="Proteomes" id="UP000827092"/>
    </source>
</evidence>
<dbReference type="EMBL" id="JAFNEN010000913">
    <property type="protein sequence ID" value="KAG8176188.1"/>
    <property type="molecule type" value="Genomic_DNA"/>
</dbReference>
<dbReference type="Proteomes" id="UP000827092">
    <property type="component" value="Unassembled WGS sequence"/>
</dbReference>
<gene>
    <name evidence="3" type="ORF">JTE90_019638</name>
</gene>
<evidence type="ECO:0000256" key="2">
    <source>
        <dbReference type="SAM" id="MobiDB-lite"/>
    </source>
</evidence>
<dbReference type="AlphaFoldDB" id="A0AAV6TX15"/>
<keyword evidence="1" id="KW-0175">Coiled coil</keyword>
<accession>A0AAV6TX15</accession>
<name>A0AAV6TX15_9ARAC</name>
<organism evidence="3 4">
    <name type="scientific">Oedothorax gibbosus</name>
    <dbReference type="NCBI Taxonomy" id="931172"/>
    <lineage>
        <taxon>Eukaryota</taxon>
        <taxon>Metazoa</taxon>
        <taxon>Ecdysozoa</taxon>
        <taxon>Arthropoda</taxon>
        <taxon>Chelicerata</taxon>
        <taxon>Arachnida</taxon>
        <taxon>Araneae</taxon>
        <taxon>Araneomorphae</taxon>
        <taxon>Entelegynae</taxon>
        <taxon>Araneoidea</taxon>
        <taxon>Linyphiidae</taxon>
        <taxon>Erigoninae</taxon>
        <taxon>Oedothorax</taxon>
    </lineage>
</organism>
<sequence>MKCLRSLYTKVKDSNRKSGEELTSCKYYNEMDRIFGSRDNVNPRVEIDAGFENNEQLADKGLAEKENNPTFLDDSIPQDAFCVSSFTTSTPKSVVAPNANPASSSPSRTSSSPPSIQDVPGSSGSTPLNSQSTIQPSSSQANEPGLKKRKRINHIELALESVMEKAVNKILAFEREAEENLQRHRNRVEELLSEQSVQIYELIDEF</sequence>
<protein>
    <submittedName>
        <fullName evidence="3">Uncharacterized protein</fullName>
    </submittedName>
</protein>
<feature type="coiled-coil region" evidence="1">
    <location>
        <begin position="163"/>
        <end position="194"/>
    </location>
</feature>
<comment type="caution">
    <text evidence="3">The sequence shown here is derived from an EMBL/GenBank/DDBJ whole genome shotgun (WGS) entry which is preliminary data.</text>
</comment>
<feature type="compositionally biased region" description="Polar residues" evidence="2">
    <location>
        <begin position="120"/>
        <end position="142"/>
    </location>
</feature>
<reference evidence="3 4" key="1">
    <citation type="journal article" date="2022" name="Nat. Ecol. Evol.">
        <title>A masculinizing supergene underlies an exaggerated male reproductive morph in a spider.</title>
        <authorList>
            <person name="Hendrickx F."/>
            <person name="De Corte Z."/>
            <person name="Sonet G."/>
            <person name="Van Belleghem S.M."/>
            <person name="Kostlbacher S."/>
            <person name="Vangestel C."/>
        </authorList>
    </citation>
    <scope>NUCLEOTIDE SEQUENCE [LARGE SCALE GENOMIC DNA]</scope>
    <source>
        <strain evidence="3">W744_W776</strain>
    </source>
</reference>
<proteinExistence type="predicted"/>
<evidence type="ECO:0000256" key="1">
    <source>
        <dbReference type="SAM" id="Coils"/>
    </source>
</evidence>
<feature type="compositionally biased region" description="Low complexity" evidence="2">
    <location>
        <begin position="93"/>
        <end position="115"/>
    </location>
</feature>